<dbReference type="Proteomes" id="UP001187471">
    <property type="component" value="Unassembled WGS sequence"/>
</dbReference>
<dbReference type="AlphaFoldDB" id="A0AA88TZ25"/>
<keyword evidence="2" id="KW-1185">Reference proteome</keyword>
<proteinExistence type="predicted"/>
<name>A0AA88TZ25_9ASTE</name>
<comment type="caution">
    <text evidence="1">The sequence shown here is derived from an EMBL/GenBank/DDBJ whole genome shotgun (WGS) entry which is preliminary data.</text>
</comment>
<reference evidence="1" key="1">
    <citation type="submission" date="2022-12" db="EMBL/GenBank/DDBJ databases">
        <title>Draft genome assemblies for two species of Escallonia (Escalloniales).</title>
        <authorList>
            <person name="Chanderbali A."/>
            <person name="Dervinis C."/>
            <person name="Anghel I."/>
            <person name="Soltis D."/>
            <person name="Soltis P."/>
            <person name="Zapata F."/>
        </authorList>
    </citation>
    <scope>NUCLEOTIDE SEQUENCE</scope>
    <source>
        <strain evidence="1">UCBG92.1500</strain>
        <tissue evidence="1">Leaf</tissue>
    </source>
</reference>
<protein>
    <submittedName>
        <fullName evidence="1">Uncharacterized protein</fullName>
    </submittedName>
</protein>
<dbReference type="EMBL" id="JAVXUO010003229">
    <property type="protein sequence ID" value="KAK2965189.1"/>
    <property type="molecule type" value="Genomic_DNA"/>
</dbReference>
<gene>
    <name evidence="1" type="ORF">RJ640_019944</name>
</gene>
<sequence length="110" mass="12421">MEGVAHFINQEKPDEVSRHIYEFIQKMSGLEHNAHVNQRLDPVGPEQAEVPRDYRPPVMTHQEHLLQPQRIEEPHQVSDDVERRVAGVRRRGVCVAVAPEVGSDGTVAEG</sequence>
<evidence type="ECO:0000313" key="2">
    <source>
        <dbReference type="Proteomes" id="UP001187471"/>
    </source>
</evidence>
<evidence type="ECO:0000313" key="1">
    <source>
        <dbReference type="EMBL" id="KAK2965189.1"/>
    </source>
</evidence>
<accession>A0AA88TZ25</accession>
<organism evidence="1 2">
    <name type="scientific">Escallonia rubra</name>
    <dbReference type="NCBI Taxonomy" id="112253"/>
    <lineage>
        <taxon>Eukaryota</taxon>
        <taxon>Viridiplantae</taxon>
        <taxon>Streptophyta</taxon>
        <taxon>Embryophyta</taxon>
        <taxon>Tracheophyta</taxon>
        <taxon>Spermatophyta</taxon>
        <taxon>Magnoliopsida</taxon>
        <taxon>eudicotyledons</taxon>
        <taxon>Gunneridae</taxon>
        <taxon>Pentapetalae</taxon>
        <taxon>asterids</taxon>
        <taxon>campanulids</taxon>
        <taxon>Escalloniales</taxon>
        <taxon>Escalloniaceae</taxon>
        <taxon>Escallonia</taxon>
    </lineage>
</organism>